<dbReference type="OrthoDB" id="6626419at2759"/>
<keyword evidence="2" id="KW-1185">Reference proteome</keyword>
<dbReference type="AlphaFoldDB" id="A0A8X6YQN4"/>
<evidence type="ECO:0000313" key="1">
    <source>
        <dbReference type="EMBL" id="GFY76227.1"/>
    </source>
</evidence>
<sequence length="151" mass="17576">MNSHNKLEAICKKARWGRYSHLCDEYVTENLINDNPDKSADLFVKEFLRAAKESIPWGQVKKQLPFWNEFLDLVKSERNAERYRAENSNNIVNCVLLEKAQAKLKRAIIHSKRTTYISFAANLDFRKDGPFAHMFVYLALRTKSHLSTGNQ</sequence>
<organism evidence="1 2">
    <name type="scientific">Trichonephila inaurata madagascariensis</name>
    <dbReference type="NCBI Taxonomy" id="2747483"/>
    <lineage>
        <taxon>Eukaryota</taxon>
        <taxon>Metazoa</taxon>
        <taxon>Ecdysozoa</taxon>
        <taxon>Arthropoda</taxon>
        <taxon>Chelicerata</taxon>
        <taxon>Arachnida</taxon>
        <taxon>Araneae</taxon>
        <taxon>Araneomorphae</taxon>
        <taxon>Entelegynae</taxon>
        <taxon>Araneoidea</taxon>
        <taxon>Nephilidae</taxon>
        <taxon>Trichonephila</taxon>
        <taxon>Trichonephila inaurata</taxon>
    </lineage>
</organism>
<proteinExistence type="predicted"/>
<reference evidence="1" key="1">
    <citation type="submission" date="2020-08" db="EMBL/GenBank/DDBJ databases">
        <title>Multicomponent nature underlies the extraordinary mechanical properties of spider dragline silk.</title>
        <authorList>
            <person name="Kono N."/>
            <person name="Nakamura H."/>
            <person name="Mori M."/>
            <person name="Yoshida Y."/>
            <person name="Ohtoshi R."/>
            <person name="Malay A.D."/>
            <person name="Moran D.A.P."/>
            <person name="Tomita M."/>
            <person name="Numata K."/>
            <person name="Arakawa K."/>
        </authorList>
    </citation>
    <scope>NUCLEOTIDE SEQUENCE</scope>
</reference>
<accession>A0A8X6YQN4</accession>
<protein>
    <submittedName>
        <fullName evidence="1">Uncharacterized protein</fullName>
    </submittedName>
</protein>
<comment type="caution">
    <text evidence="1">The sequence shown here is derived from an EMBL/GenBank/DDBJ whole genome shotgun (WGS) entry which is preliminary data.</text>
</comment>
<dbReference type="Proteomes" id="UP000886998">
    <property type="component" value="Unassembled WGS sequence"/>
</dbReference>
<dbReference type="EMBL" id="BMAV01021815">
    <property type="protein sequence ID" value="GFY76227.1"/>
    <property type="molecule type" value="Genomic_DNA"/>
</dbReference>
<evidence type="ECO:0000313" key="2">
    <source>
        <dbReference type="Proteomes" id="UP000886998"/>
    </source>
</evidence>
<gene>
    <name evidence="1" type="primary">NCL1_25549</name>
    <name evidence="1" type="ORF">TNIN_19581</name>
</gene>
<name>A0A8X6YQN4_9ARAC</name>